<dbReference type="AlphaFoldDB" id="A0A5C2RMI9"/>
<evidence type="ECO:0000313" key="1">
    <source>
        <dbReference type="EMBL" id="RPD52139.1"/>
    </source>
</evidence>
<dbReference type="EMBL" id="ML122417">
    <property type="protein sequence ID" value="RPD52139.1"/>
    <property type="molecule type" value="Genomic_DNA"/>
</dbReference>
<organism evidence="1 2">
    <name type="scientific">Lentinus tigrinus ALCF2SS1-6</name>
    <dbReference type="NCBI Taxonomy" id="1328759"/>
    <lineage>
        <taxon>Eukaryota</taxon>
        <taxon>Fungi</taxon>
        <taxon>Dikarya</taxon>
        <taxon>Basidiomycota</taxon>
        <taxon>Agaricomycotina</taxon>
        <taxon>Agaricomycetes</taxon>
        <taxon>Polyporales</taxon>
        <taxon>Polyporaceae</taxon>
        <taxon>Lentinus</taxon>
    </lineage>
</organism>
<protein>
    <submittedName>
        <fullName evidence="1">Uncharacterized protein</fullName>
    </submittedName>
</protein>
<gene>
    <name evidence="1" type="ORF">L227DRAFT_568783</name>
</gene>
<sequence>MLISSIRVSHSLRVLAALVQHIKKNNMEYDRRSSLRSVLESAPDDLYPDVRTLKLRFDALSRKVETGGGLGERGLGRESSCRTQGHGCVFKFNEDIRRKCERRALTLSRTRLPDDTAQVRKFSLKSPDKVVPLHGAFFGAQVALRQLEHEVAACSAFENSVSIVRRELVPPAWDITVRVCFKFELSPTSEGLMTHCVTHLKNLKGIRTPNEVCEHVVQAVVAQRTQRAADRRGMRDRWLLQCAV</sequence>
<name>A0A5C2RMI9_9APHY</name>
<proteinExistence type="predicted"/>
<reference evidence="1" key="1">
    <citation type="journal article" date="2018" name="Genome Biol. Evol.">
        <title>Genomics and development of Lentinus tigrinus, a white-rot wood-decaying mushroom with dimorphic fruiting bodies.</title>
        <authorList>
            <person name="Wu B."/>
            <person name="Xu Z."/>
            <person name="Knudson A."/>
            <person name="Carlson A."/>
            <person name="Chen N."/>
            <person name="Kovaka S."/>
            <person name="LaButti K."/>
            <person name="Lipzen A."/>
            <person name="Pennachio C."/>
            <person name="Riley R."/>
            <person name="Schakwitz W."/>
            <person name="Umezawa K."/>
            <person name="Ohm R.A."/>
            <person name="Grigoriev I.V."/>
            <person name="Nagy L.G."/>
            <person name="Gibbons J."/>
            <person name="Hibbett D."/>
        </authorList>
    </citation>
    <scope>NUCLEOTIDE SEQUENCE [LARGE SCALE GENOMIC DNA]</scope>
    <source>
        <strain evidence="1">ALCF2SS1-6</strain>
    </source>
</reference>
<keyword evidence="2" id="KW-1185">Reference proteome</keyword>
<evidence type="ECO:0000313" key="2">
    <source>
        <dbReference type="Proteomes" id="UP000313359"/>
    </source>
</evidence>
<dbReference type="Proteomes" id="UP000313359">
    <property type="component" value="Unassembled WGS sequence"/>
</dbReference>
<accession>A0A5C2RMI9</accession>